<accession>A0AAW1V923</accession>
<dbReference type="GO" id="GO:0071558">
    <property type="term" value="F:histone H3K27me2/H3K27me3 demethylase activity"/>
    <property type="evidence" value="ECO:0007669"/>
    <property type="project" value="TreeGrafter"/>
</dbReference>
<evidence type="ECO:0000256" key="2">
    <source>
        <dbReference type="ARBA" id="ARBA00023242"/>
    </source>
</evidence>
<comment type="subcellular location">
    <subcellularLocation>
        <location evidence="1">Nucleus</location>
    </subcellularLocation>
</comment>
<dbReference type="AlphaFoldDB" id="A0AAW1V923"/>
<proteinExistence type="inferred from homology"/>
<reference evidence="5 6" key="1">
    <citation type="submission" date="2023-03" db="EMBL/GenBank/DDBJ databases">
        <title>Genome insight into feeding habits of ladybird beetles.</title>
        <authorList>
            <person name="Li H.-S."/>
            <person name="Huang Y.-H."/>
            <person name="Pang H."/>
        </authorList>
    </citation>
    <scope>NUCLEOTIDE SEQUENCE [LARGE SCALE GENOMIC DNA]</scope>
    <source>
        <strain evidence="5">SYSU_2023b</strain>
        <tissue evidence="5">Whole body</tissue>
    </source>
</reference>
<evidence type="ECO:0000256" key="4">
    <source>
        <dbReference type="PROSITE-ProRule" id="PRU00339"/>
    </source>
</evidence>
<dbReference type="PANTHER" id="PTHR14017">
    <property type="entry name" value="LYSINE-SPECIFIC DEMETHYLASE"/>
    <property type="match status" value="1"/>
</dbReference>
<keyword evidence="2" id="KW-0539">Nucleus</keyword>
<dbReference type="GO" id="GO:0000978">
    <property type="term" value="F:RNA polymerase II cis-regulatory region sequence-specific DNA binding"/>
    <property type="evidence" value="ECO:0007669"/>
    <property type="project" value="TreeGrafter"/>
</dbReference>
<evidence type="ECO:0000256" key="3">
    <source>
        <dbReference type="ARBA" id="ARBA00034483"/>
    </source>
</evidence>
<evidence type="ECO:0008006" key="7">
    <source>
        <dbReference type="Google" id="ProtNLM"/>
    </source>
</evidence>
<dbReference type="EMBL" id="JARQZJ010000124">
    <property type="protein sequence ID" value="KAK9889918.1"/>
    <property type="molecule type" value="Genomic_DNA"/>
</dbReference>
<name>A0AAW1V923_9CUCU</name>
<evidence type="ECO:0000313" key="5">
    <source>
        <dbReference type="EMBL" id="KAK9889918.1"/>
    </source>
</evidence>
<feature type="repeat" description="TPR" evidence="4">
    <location>
        <begin position="87"/>
        <end position="120"/>
    </location>
</feature>
<dbReference type="PROSITE" id="PS50005">
    <property type="entry name" value="TPR"/>
    <property type="match status" value="1"/>
</dbReference>
<dbReference type="PANTHER" id="PTHR14017:SF1">
    <property type="entry name" value="LD02225P"/>
    <property type="match status" value="1"/>
</dbReference>
<dbReference type="Proteomes" id="UP001431783">
    <property type="component" value="Unassembled WGS sequence"/>
</dbReference>
<keyword evidence="6" id="KW-1185">Reference proteome</keyword>
<dbReference type="GO" id="GO:0044666">
    <property type="term" value="C:MLL3/4 complex"/>
    <property type="evidence" value="ECO:0007669"/>
    <property type="project" value="TreeGrafter"/>
</dbReference>
<dbReference type="InterPro" id="IPR019734">
    <property type="entry name" value="TPR_rpt"/>
</dbReference>
<gene>
    <name evidence="5" type="ORF">WA026_008727</name>
</gene>
<dbReference type="SUPFAM" id="SSF48452">
    <property type="entry name" value="TPR-like"/>
    <property type="match status" value="1"/>
</dbReference>
<evidence type="ECO:0000313" key="6">
    <source>
        <dbReference type="Proteomes" id="UP001431783"/>
    </source>
</evidence>
<sequence length="190" mass="22113">MSKLDSQPEEADVISMTAPELHILSELDSRQYGFLLLHSPENSSKKALVLKAVKYLEIMVIQARKQQKVQNENEPKNCQSKKISIDPRTWVKLGHFHLLLEEYRKALSAYQMFYKTQAENHWQDCTFLYGLGLVYFHFNAFQWLAALVGWHPNVICQSEKFSVYSISSWKDNELVFVCNESYKRATIANC</sequence>
<evidence type="ECO:0000256" key="1">
    <source>
        <dbReference type="ARBA" id="ARBA00004123"/>
    </source>
</evidence>
<dbReference type="GO" id="GO:0010468">
    <property type="term" value="P:regulation of gene expression"/>
    <property type="evidence" value="ECO:0007669"/>
    <property type="project" value="TreeGrafter"/>
</dbReference>
<organism evidence="5 6">
    <name type="scientific">Henosepilachna vigintioctopunctata</name>
    <dbReference type="NCBI Taxonomy" id="420089"/>
    <lineage>
        <taxon>Eukaryota</taxon>
        <taxon>Metazoa</taxon>
        <taxon>Ecdysozoa</taxon>
        <taxon>Arthropoda</taxon>
        <taxon>Hexapoda</taxon>
        <taxon>Insecta</taxon>
        <taxon>Pterygota</taxon>
        <taxon>Neoptera</taxon>
        <taxon>Endopterygota</taxon>
        <taxon>Coleoptera</taxon>
        <taxon>Polyphaga</taxon>
        <taxon>Cucujiformia</taxon>
        <taxon>Coccinelloidea</taxon>
        <taxon>Coccinellidae</taxon>
        <taxon>Epilachninae</taxon>
        <taxon>Epilachnini</taxon>
        <taxon>Henosepilachna</taxon>
    </lineage>
</organism>
<dbReference type="GO" id="GO:0031490">
    <property type="term" value="F:chromatin DNA binding"/>
    <property type="evidence" value="ECO:0007669"/>
    <property type="project" value="TreeGrafter"/>
</dbReference>
<dbReference type="InterPro" id="IPR011990">
    <property type="entry name" value="TPR-like_helical_dom_sf"/>
</dbReference>
<keyword evidence="4" id="KW-0802">TPR repeat</keyword>
<comment type="caution">
    <text evidence="5">The sequence shown here is derived from an EMBL/GenBank/DDBJ whole genome shotgun (WGS) entry which is preliminary data.</text>
</comment>
<comment type="similarity">
    <text evidence="3">Belongs to the UTX family.</text>
</comment>
<dbReference type="InterPro" id="IPR051630">
    <property type="entry name" value="Corepressor-Demethylase"/>
</dbReference>
<protein>
    <recommendedName>
        <fullName evidence="7">Histone demethylase UTY</fullName>
    </recommendedName>
</protein>